<gene>
    <name evidence="2" type="ORF">WJX72_007998</name>
</gene>
<feature type="region of interest" description="Disordered" evidence="1">
    <location>
        <begin position="74"/>
        <end position="107"/>
    </location>
</feature>
<name>A0AAW1QRN8_9CHLO</name>
<dbReference type="EMBL" id="JALJOR010000002">
    <property type="protein sequence ID" value="KAK9824129.1"/>
    <property type="molecule type" value="Genomic_DNA"/>
</dbReference>
<feature type="region of interest" description="Disordered" evidence="1">
    <location>
        <begin position="1"/>
        <end position="41"/>
    </location>
</feature>
<dbReference type="Proteomes" id="UP001489004">
    <property type="component" value="Unassembled WGS sequence"/>
</dbReference>
<evidence type="ECO:0000256" key="1">
    <source>
        <dbReference type="SAM" id="MobiDB-lite"/>
    </source>
</evidence>
<sequence length="655" mass="67869">MSADSHELQELGDDCTAPTDQHANGPTPGQPCIGTGARRRGGPTMALCNKCEQPFMLDANADASLPKWHRCGKCRPPKEDQKGAGCSGGSRGAPCQPNGRFPTGQEVSNATAPMEAPLTTMSDSADECKGAAGAYNSMGGKAPDIGHAETADGEECMNLVTPHRPISPTDASAHGGSKEAACIDLVSPSPRSSLPHAAGSDSEAETGSEGEESRECYFCGCHVTCDSLTRVPRGSWFCFDCRGADHSQPKPEQQTGEVGGRGTAVYTVATATRQPLDQDQLLVGEVGGRGTAVVTVTTSVASAAVDTGLAGGVDRKSKQPMLSSLAVAPEAITGLGGVFASGAALELGNGEVDRKGKQPMLSSLAAAPEAITGLGGVFTSGAAHELGNGGHTISAIGPPLATNSSASATASASAGSAAANAIAGGASTAAAAPPAEPAELPPMTPERLEALVKETAAAIDRPGLVKDKVAAMKRLGTGRGTKNFLLEGEVVELLQEAVKGTGIKIVVAKSEKAPFDVGACREDEHPGFDDLVTACLALLQIKVTTAWRGNTFTQARFWAHSKDIAFNQYKLPGGYLLLVITERDGGIWIISVEALERLARKSTNKMMANERLTFFRAELAMLLESGDPECFFMGFDMQRLMAILLHIILRGPLYS</sequence>
<feature type="region of interest" description="Disordered" evidence="1">
    <location>
        <begin position="186"/>
        <end position="207"/>
    </location>
</feature>
<evidence type="ECO:0000313" key="2">
    <source>
        <dbReference type="EMBL" id="KAK9824129.1"/>
    </source>
</evidence>
<accession>A0AAW1QRN8</accession>
<evidence type="ECO:0000313" key="3">
    <source>
        <dbReference type="Proteomes" id="UP001489004"/>
    </source>
</evidence>
<proteinExistence type="predicted"/>
<reference evidence="2 3" key="1">
    <citation type="journal article" date="2024" name="Nat. Commun.">
        <title>Phylogenomics reveals the evolutionary origins of lichenization in chlorophyte algae.</title>
        <authorList>
            <person name="Puginier C."/>
            <person name="Libourel C."/>
            <person name="Otte J."/>
            <person name="Skaloud P."/>
            <person name="Haon M."/>
            <person name="Grisel S."/>
            <person name="Petersen M."/>
            <person name="Berrin J.G."/>
            <person name="Delaux P.M."/>
            <person name="Dal Grande F."/>
            <person name="Keller J."/>
        </authorList>
    </citation>
    <scope>NUCLEOTIDE SEQUENCE [LARGE SCALE GENOMIC DNA]</scope>
    <source>
        <strain evidence="2 3">SAG 2043</strain>
    </source>
</reference>
<keyword evidence="3" id="KW-1185">Reference proteome</keyword>
<dbReference type="AlphaFoldDB" id="A0AAW1QRN8"/>
<comment type="caution">
    <text evidence="2">The sequence shown here is derived from an EMBL/GenBank/DDBJ whole genome shotgun (WGS) entry which is preliminary data.</text>
</comment>
<protein>
    <submittedName>
        <fullName evidence="2">Uncharacterized protein</fullName>
    </submittedName>
</protein>
<organism evidence="2 3">
    <name type="scientific">[Myrmecia] bisecta</name>
    <dbReference type="NCBI Taxonomy" id="41462"/>
    <lineage>
        <taxon>Eukaryota</taxon>
        <taxon>Viridiplantae</taxon>
        <taxon>Chlorophyta</taxon>
        <taxon>core chlorophytes</taxon>
        <taxon>Trebouxiophyceae</taxon>
        <taxon>Trebouxiales</taxon>
        <taxon>Trebouxiaceae</taxon>
        <taxon>Myrmecia</taxon>
    </lineage>
</organism>